<name>A0A6C0HT52_9ZZZZ</name>
<sequence length="35" mass="4445">MYKCYLYIFFYEFCYENSKKNAKKLNIYFSKIKNV</sequence>
<evidence type="ECO:0000313" key="1">
    <source>
        <dbReference type="EMBL" id="QHT83752.1"/>
    </source>
</evidence>
<dbReference type="AlphaFoldDB" id="A0A6C0HT52"/>
<accession>A0A6C0HT52</accession>
<organism evidence="1">
    <name type="scientific">viral metagenome</name>
    <dbReference type="NCBI Taxonomy" id="1070528"/>
    <lineage>
        <taxon>unclassified sequences</taxon>
        <taxon>metagenomes</taxon>
        <taxon>organismal metagenomes</taxon>
    </lineage>
</organism>
<reference evidence="1" key="1">
    <citation type="journal article" date="2020" name="Nature">
        <title>Giant virus diversity and host interactions through global metagenomics.</title>
        <authorList>
            <person name="Schulz F."/>
            <person name="Roux S."/>
            <person name="Paez-Espino D."/>
            <person name="Jungbluth S."/>
            <person name="Walsh D.A."/>
            <person name="Denef V.J."/>
            <person name="McMahon K.D."/>
            <person name="Konstantinidis K.T."/>
            <person name="Eloe-Fadrosh E.A."/>
            <person name="Kyrpides N.C."/>
            <person name="Woyke T."/>
        </authorList>
    </citation>
    <scope>NUCLEOTIDE SEQUENCE</scope>
    <source>
        <strain evidence="1">GVMAG-M-3300023184-168</strain>
    </source>
</reference>
<proteinExistence type="predicted"/>
<protein>
    <submittedName>
        <fullName evidence="1">Uncharacterized protein</fullName>
    </submittedName>
</protein>
<dbReference type="EMBL" id="MN740011">
    <property type="protein sequence ID" value="QHT83752.1"/>
    <property type="molecule type" value="Genomic_DNA"/>
</dbReference>